<accession>A0A6P6Y950</accession>
<dbReference type="Proteomes" id="UP000515146">
    <property type="component" value="Unplaced"/>
</dbReference>
<dbReference type="RefSeq" id="XP_027201983.1">
    <property type="nucleotide sequence ID" value="XM_027346182.1"/>
</dbReference>
<organism evidence="1 2">
    <name type="scientific">Dermatophagoides pteronyssinus</name>
    <name type="common">European house dust mite</name>
    <dbReference type="NCBI Taxonomy" id="6956"/>
    <lineage>
        <taxon>Eukaryota</taxon>
        <taxon>Metazoa</taxon>
        <taxon>Ecdysozoa</taxon>
        <taxon>Arthropoda</taxon>
        <taxon>Chelicerata</taxon>
        <taxon>Arachnida</taxon>
        <taxon>Acari</taxon>
        <taxon>Acariformes</taxon>
        <taxon>Sarcoptiformes</taxon>
        <taxon>Astigmata</taxon>
        <taxon>Psoroptidia</taxon>
        <taxon>Analgoidea</taxon>
        <taxon>Pyroglyphidae</taxon>
        <taxon>Dermatophagoidinae</taxon>
        <taxon>Dermatophagoides</taxon>
    </lineage>
</organism>
<dbReference type="KEGG" id="dpte:113795941"/>
<proteinExistence type="predicted"/>
<name>A0A6P6Y950_DERPT</name>
<gene>
    <name evidence="2" type="primary">LOC113795941</name>
</gene>
<dbReference type="AlphaFoldDB" id="A0A6P6Y950"/>
<protein>
    <submittedName>
        <fullName evidence="2">Uncharacterized protein LOC113795941</fullName>
    </submittedName>
</protein>
<reference evidence="2" key="1">
    <citation type="submission" date="2025-08" db="UniProtKB">
        <authorList>
            <consortium name="RefSeq"/>
        </authorList>
    </citation>
    <scope>IDENTIFICATION</scope>
    <source>
        <strain evidence="2">Airmid</strain>
    </source>
</reference>
<keyword evidence="1" id="KW-1185">Reference proteome</keyword>
<evidence type="ECO:0000313" key="2">
    <source>
        <dbReference type="RefSeq" id="XP_027201983.1"/>
    </source>
</evidence>
<dbReference type="InParanoid" id="A0A6P6Y950"/>
<dbReference type="OrthoDB" id="6508285at2759"/>
<evidence type="ECO:0000313" key="1">
    <source>
        <dbReference type="Proteomes" id="UP000515146"/>
    </source>
</evidence>
<sequence>MYHSSFYQITLFMISLWTITDSWPIMSSRYEKYPEKRYPEMIFDNYNQKNQYYQPNFDRSSRINKRKFHEQEYELLDQADDDDQTGESYLNRPIYNENLKNWFEPEAESIDSSKISKDLINVRFMRLINKDD</sequence>